<evidence type="ECO:0000313" key="3">
    <source>
        <dbReference type="Proteomes" id="UP001071230"/>
    </source>
</evidence>
<dbReference type="AlphaFoldDB" id="A0A8S0X307"/>
<gene>
    <name evidence="1" type="ORF">DEACI_0296</name>
    <name evidence="2" type="ORF">DEACI_0669</name>
</gene>
<dbReference type="KEGG" id="aacx:DEACI_0296"/>
<accession>A0A8S0X307</accession>
<evidence type="ECO:0000313" key="1">
    <source>
        <dbReference type="EMBL" id="CAA7599670.1"/>
    </source>
</evidence>
<organism evidence="1">
    <name type="scientific">Acididesulfobacillus acetoxydans</name>
    <dbReference type="NCBI Taxonomy" id="1561005"/>
    <lineage>
        <taxon>Bacteria</taxon>
        <taxon>Bacillati</taxon>
        <taxon>Bacillota</taxon>
        <taxon>Clostridia</taxon>
        <taxon>Eubacteriales</taxon>
        <taxon>Peptococcaceae</taxon>
        <taxon>Acididesulfobacillus</taxon>
    </lineage>
</organism>
<proteinExistence type="predicted"/>
<reference evidence="1" key="2">
    <citation type="submission" date="2020-01" db="EMBL/GenBank/DDBJ databases">
        <authorList>
            <person name="Hornung B."/>
        </authorList>
    </citation>
    <scope>NUCLEOTIDE SEQUENCE</scope>
    <source>
        <strain evidence="1">PacBioINE</strain>
    </source>
</reference>
<evidence type="ECO:0000313" key="2">
    <source>
        <dbReference type="EMBL" id="CEJ06222.1"/>
    </source>
</evidence>
<protein>
    <submittedName>
        <fullName evidence="1">Uncharacterized protein</fullName>
    </submittedName>
</protein>
<keyword evidence="3" id="KW-1185">Reference proteome</keyword>
<dbReference type="Proteomes" id="UP000836597">
    <property type="component" value="Chromosome"/>
</dbReference>
<name>A0A8S0X307_9FIRM</name>
<reference evidence="2" key="1">
    <citation type="submission" date="2014-11" db="EMBL/GenBank/DDBJ databases">
        <authorList>
            <person name="Hornung B.V."/>
        </authorList>
    </citation>
    <scope>NUCLEOTIDE SEQUENCE</scope>
    <source>
        <strain evidence="2">INE</strain>
    </source>
</reference>
<dbReference type="Proteomes" id="UP001071230">
    <property type="component" value="Unassembled WGS sequence"/>
</dbReference>
<sequence length="155" mass="18323">MYQLSVANGASVNLNFPIYVSNMYSNKYNKSPLKMKFPYLPISCEGLLEEVKHRISKMWNDFVADDNPNINSPFAHWDQLHMQKELYRKLFKDNSEGSTRFLEVWNSFIIWWTSQGDYIINLTTDDAVPIIAKKVKERYYERDTEQSPCGLFIYK</sequence>
<dbReference type="EMBL" id="CDGJ01000019">
    <property type="protein sequence ID" value="CEJ06222.1"/>
    <property type="molecule type" value="Genomic_DNA"/>
</dbReference>
<dbReference type="RefSeq" id="WP_240983448.1">
    <property type="nucleotide sequence ID" value="NZ_CDGJ01000019.1"/>
</dbReference>
<dbReference type="EMBL" id="LR746496">
    <property type="protein sequence ID" value="CAA7599670.1"/>
    <property type="molecule type" value="Genomic_DNA"/>
</dbReference>